<organism evidence="5 6">
    <name type="scientific">Zavarzinia aquatilis</name>
    <dbReference type="NCBI Taxonomy" id="2211142"/>
    <lineage>
        <taxon>Bacteria</taxon>
        <taxon>Pseudomonadati</taxon>
        <taxon>Pseudomonadota</taxon>
        <taxon>Alphaproteobacteria</taxon>
        <taxon>Rhodospirillales</taxon>
        <taxon>Zavarziniaceae</taxon>
        <taxon>Zavarzinia</taxon>
    </lineage>
</organism>
<keyword evidence="2" id="KW-0808">Transferase</keyword>
<evidence type="ECO:0000256" key="4">
    <source>
        <dbReference type="ARBA" id="ARBA00022833"/>
    </source>
</evidence>
<evidence type="ECO:0000256" key="3">
    <source>
        <dbReference type="ARBA" id="ARBA00022723"/>
    </source>
</evidence>
<dbReference type="PANTHER" id="PTHR37418:SF2">
    <property type="entry name" value="3-KETO-5-AMINOHEXANOATE CLEAVAGE ENZYME"/>
    <property type="match status" value="1"/>
</dbReference>
<comment type="cofactor">
    <cofactor evidence="1">
        <name>Zn(2+)</name>
        <dbReference type="ChEBI" id="CHEBI:29105"/>
    </cofactor>
</comment>
<evidence type="ECO:0000313" key="6">
    <source>
        <dbReference type="Proteomes" id="UP000245461"/>
    </source>
</evidence>
<evidence type="ECO:0000256" key="2">
    <source>
        <dbReference type="ARBA" id="ARBA00022679"/>
    </source>
</evidence>
<proteinExistence type="predicted"/>
<reference evidence="5 6" key="1">
    <citation type="submission" date="2018-05" db="EMBL/GenBank/DDBJ databases">
        <title>Zavarzinia sp. HR-AS.</title>
        <authorList>
            <person name="Lee Y."/>
            <person name="Jeon C.O."/>
        </authorList>
    </citation>
    <scope>NUCLEOTIDE SEQUENCE [LARGE SCALE GENOMIC DNA]</scope>
    <source>
        <strain evidence="5 6">HR-AS</strain>
    </source>
</reference>
<dbReference type="Pfam" id="PF05853">
    <property type="entry name" value="BKACE"/>
    <property type="match status" value="1"/>
</dbReference>
<keyword evidence="6" id="KW-1185">Reference proteome</keyword>
<dbReference type="Proteomes" id="UP000245461">
    <property type="component" value="Unassembled WGS sequence"/>
</dbReference>
<dbReference type="InterPro" id="IPR008567">
    <property type="entry name" value="BKACE"/>
</dbReference>
<keyword evidence="4" id="KW-0862">Zinc</keyword>
<name>A0A317EEN7_9PROT</name>
<dbReference type="GO" id="GO:0046872">
    <property type="term" value="F:metal ion binding"/>
    <property type="evidence" value="ECO:0007669"/>
    <property type="project" value="UniProtKB-KW"/>
</dbReference>
<gene>
    <name evidence="5" type="ORF">DKG74_05525</name>
</gene>
<dbReference type="OrthoDB" id="9805277at2"/>
<keyword evidence="3" id="KW-0479">Metal-binding</keyword>
<accession>A0A317EEN7</accession>
<dbReference type="GO" id="GO:0043720">
    <property type="term" value="F:3-keto-5-aminohexanoate cleavage activity"/>
    <property type="evidence" value="ECO:0007669"/>
    <property type="project" value="InterPro"/>
</dbReference>
<comment type="caution">
    <text evidence="5">The sequence shown here is derived from an EMBL/GenBank/DDBJ whole genome shotgun (WGS) entry which is preliminary data.</text>
</comment>
<dbReference type="PANTHER" id="PTHR37418">
    <property type="entry name" value="3-KETO-5-AMINOHEXANOATE CLEAVAGE ENZYME-RELATED"/>
    <property type="match status" value="1"/>
</dbReference>
<protein>
    <submittedName>
        <fullName evidence="5">3-keto-5-aminohexanoate cleavage protein</fullName>
    </submittedName>
</protein>
<evidence type="ECO:0000313" key="5">
    <source>
        <dbReference type="EMBL" id="PWR25221.1"/>
    </source>
</evidence>
<dbReference type="Gene3D" id="3.20.20.70">
    <property type="entry name" value="Aldolase class I"/>
    <property type="match status" value="1"/>
</dbReference>
<sequence length="270" mass="27883">MITVAPTGAELDAAAVPALPASLDALVAAGESCEAAGAAMIHVHVRDGAGRPSLDPALLGAAVAALRRRTGLIVQLSTGGSIEDGYADRLRVLDVRPDSCSISMGTVNFGEGVFLNPWPFIVALHQRARDLAIVPEYEIFDLGHLANLRRLLDEKGLPHGGRVHCDFVMGVPGGMPGDLATLAAALQALPPQVTSWSATGIGKASLPVMLAALSAGGNLRVGIEDTIHFAVRRPVRDNAELVGRAADLCALAQRPPMTPAAARGLLNIAA</sequence>
<dbReference type="AlphaFoldDB" id="A0A317EEN7"/>
<dbReference type="EMBL" id="QGLE01000002">
    <property type="protein sequence ID" value="PWR25221.1"/>
    <property type="molecule type" value="Genomic_DNA"/>
</dbReference>
<dbReference type="RefSeq" id="WP_109903451.1">
    <property type="nucleotide sequence ID" value="NZ_QGLE01000002.1"/>
</dbReference>
<dbReference type="InterPro" id="IPR013785">
    <property type="entry name" value="Aldolase_TIM"/>
</dbReference>
<evidence type="ECO:0000256" key="1">
    <source>
        <dbReference type="ARBA" id="ARBA00001947"/>
    </source>
</evidence>